<keyword evidence="1 4" id="KW-0808">Transferase</keyword>
<dbReference type="Gene3D" id="3.30.460.10">
    <property type="entry name" value="Beta Polymerase, domain 2"/>
    <property type="match status" value="1"/>
</dbReference>
<reference evidence="4 5" key="1">
    <citation type="submission" date="2017-07" db="EMBL/GenBank/DDBJ databases">
        <title>Amycolatopsis thailandensis Genome sequencing and assembly.</title>
        <authorList>
            <person name="Kaur N."/>
            <person name="Mayilraj S."/>
        </authorList>
    </citation>
    <scope>NUCLEOTIDE SEQUENCE [LARGE SCALE GENOMIC DNA]</scope>
    <source>
        <strain evidence="4 5">JCM 16380</strain>
    </source>
</reference>
<feature type="domain" description="Adenylyltransferase AadA C-terminal" evidence="3">
    <location>
        <begin position="144"/>
        <end position="242"/>
    </location>
</feature>
<accession>A0A229RVI1</accession>
<dbReference type="AlphaFoldDB" id="A0A229RVI1"/>
<feature type="domain" description="Polymerase nucleotidyl transferase" evidence="2">
    <location>
        <begin position="7"/>
        <end position="66"/>
    </location>
</feature>
<dbReference type="RefSeq" id="WP_093936815.1">
    <property type="nucleotide sequence ID" value="NZ_NMQT01000099.1"/>
</dbReference>
<sequence>MRIEPLLDHLDRENPGDVLGLYLYGSAAAGGLKPDSDVDLLLVTRRSLGEPERAALVSLLSRLSGWRGHVGRFPDAVGRRPIELTGLVAGDERHRRDFQYGEWLREDFAQGRLPEPADDPDVVILAATAHSAHRVLRGPALADVVDPVPPDLLRSAALGVVPDLVSEVEGDERNVLLTLARVVVTVETGGIVSKDVAAATVAPALDGADRVLLERARAGYLGTASDDWTGLSAEVASLARVLAGMAGGV</sequence>
<dbReference type="SUPFAM" id="SSF81301">
    <property type="entry name" value="Nucleotidyltransferase"/>
    <property type="match status" value="1"/>
</dbReference>
<keyword evidence="5" id="KW-1185">Reference proteome</keyword>
<name>A0A229RVI1_9PSEU</name>
<dbReference type="Pfam" id="PF01909">
    <property type="entry name" value="NTP_transf_2"/>
    <property type="match status" value="1"/>
</dbReference>
<dbReference type="OrthoDB" id="7058480at2"/>
<proteinExistence type="predicted"/>
<comment type="caution">
    <text evidence="4">The sequence shown here is derived from an EMBL/GenBank/DDBJ whole genome shotgun (WGS) entry which is preliminary data.</text>
</comment>
<protein>
    <submittedName>
        <fullName evidence="4">Nucleotidyltransferase</fullName>
    </submittedName>
</protein>
<evidence type="ECO:0000259" key="2">
    <source>
        <dbReference type="Pfam" id="PF01909"/>
    </source>
</evidence>
<dbReference type="CDD" id="cd05403">
    <property type="entry name" value="NT_KNTase_like"/>
    <property type="match status" value="1"/>
</dbReference>
<dbReference type="EMBL" id="NMQT01000099">
    <property type="protein sequence ID" value="OXM50660.1"/>
    <property type="molecule type" value="Genomic_DNA"/>
</dbReference>
<dbReference type="GO" id="GO:0016779">
    <property type="term" value="F:nucleotidyltransferase activity"/>
    <property type="evidence" value="ECO:0007669"/>
    <property type="project" value="InterPro"/>
</dbReference>
<dbReference type="Pfam" id="PF13427">
    <property type="entry name" value="AadA_C"/>
    <property type="match status" value="1"/>
</dbReference>
<dbReference type="InterPro" id="IPR043519">
    <property type="entry name" value="NT_sf"/>
</dbReference>
<evidence type="ECO:0000256" key="1">
    <source>
        <dbReference type="ARBA" id="ARBA00022679"/>
    </source>
</evidence>
<gene>
    <name evidence="4" type="ORF">CFP71_27360</name>
</gene>
<evidence type="ECO:0000259" key="3">
    <source>
        <dbReference type="Pfam" id="PF13427"/>
    </source>
</evidence>
<dbReference type="InterPro" id="IPR025184">
    <property type="entry name" value="AadA_C"/>
</dbReference>
<dbReference type="InterPro" id="IPR002934">
    <property type="entry name" value="Polymerase_NTP_transf_dom"/>
</dbReference>
<evidence type="ECO:0000313" key="4">
    <source>
        <dbReference type="EMBL" id="OXM50660.1"/>
    </source>
</evidence>
<dbReference type="Proteomes" id="UP000215223">
    <property type="component" value="Unassembled WGS sequence"/>
</dbReference>
<evidence type="ECO:0000313" key="5">
    <source>
        <dbReference type="Proteomes" id="UP000215223"/>
    </source>
</evidence>
<organism evidence="4 5">
    <name type="scientific">Amycolatopsis thailandensis</name>
    <dbReference type="NCBI Taxonomy" id="589330"/>
    <lineage>
        <taxon>Bacteria</taxon>
        <taxon>Bacillati</taxon>
        <taxon>Actinomycetota</taxon>
        <taxon>Actinomycetes</taxon>
        <taxon>Pseudonocardiales</taxon>
        <taxon>Pseudonocardiaceae</taxon>
        <taxon>Amycolatopsis</taxon>
    </lineage>
</organism>